<feature type="region of interest" description="Disordered" evidence="1">
    <location>
        <begin position="214"/>
        <end position="243"/>
    </location>
</feature>
<sequence length="826" mass="90387">MVGGIPQASQQRPWRPAFSSSSSTSVNRIARCKRHPHQAFIGVCSICLKERLIALAVELEEEQEPYFHVEEHFPAEPGASHSISEGIEDLYLGPQASDRLALQAWQAASHDLHIDRHRLSSFSSSRSRQGNPYYQGVQHLHNHRLRDPGYASAIYNSSSTPFDRINGHRQLADFRRPDVSTTSAINPDRRYKSLNSSPCFGPVETLCRHEDLNHRPQRRTNTPPPAAMAARPQSQAMLSRRGQMEVSPISLTGLDNFITSVKATQADDSKPKKKKKTKKKSTNLWSLLNKDTSSARDAAERTDGSARYRKGNTMHGSPFCTSAKHSRGPHYSSSMREVHDSLCRGDASSLLLSPGMASYNSVLPSVRYKLKEPFNGPSVQIPRSGHWRSSSSCAIDDHPIPLKQKEVISGERHGSSSWLSALFHRGRKSRSKSISAGCYSSPDSNMIMRASNCGRLSVDAGMNSSKSRHDDVLKYETNFKKKYASLLDEVATTSNARKTRKRNTSAGLQKGDSVDEHGCMQCEQVRVRRTKLASNLPSQASPSRTAGGVSRNLDSGEQEDQERLNLRVQPSPQASPRRPKASAEQSNLADDMGAMRSDAYQKSWSGNILLKAGCNGDLASSTGVISPRYISNQKPSEGPSAPSSPVAASSIYVTGPRPQDSEDENAYRSNTSRFYDAPRSRSWSKSWNKALSPILGFKGKAASPARKGSRTVARSICSDGEADPQLTAAARAAAAAASSGRSHLPVDVDKTEGAKSVPQHYSFLSKDYSAFSFYFSPLMRSKRKASADRGMATISSARVNAVPDQVITSELQASSRHSVDGSSCHH</sequence>
<feature type="region of interest" description="Disordered" evidence="1">
    <location>
        <begin position="1"/>
        <end position="21"/>
    </location>
</feature>
<feature type="region of interest" description="Disordered" evidence="1">
    <location>
        <begin position="533"/>
        <end position="588"/>
    </location>
</feature>
<gene>
    <name evidence="2" type="ORF">KP509_37G064000</name>
</gene>
<reference evidence="2" key="1">
    <citation type="submission" date="2021-08" db="EMBL/GenBank/DDBJ databases">
        <title>WGS assembly of Ceratopteris richardii.</title>
        <authorList>
            <person name="Marchant D.B."/>
            <person name="Chen G."/>
            <person name="Jenkins J."/>
            <person name="Shu S."/>
            <person name="Leebens-Mack J."/>
            <person name="Grimwood J."/>
            <person name="Schmutz J."/>
            <person name="Soltis P."/>
            <person name="Soltis D."/>
            <person name="Chen Z.-H."/>
        </authorList>
    </citation>
    <scope>NUCLEOTIDE SEQUENCE</scope>
    <source>
        <strain evidence="2">Whitten #5841</strain>
        <tissue evidence="2">Leaf</tissue>
    </source>
</reference>
<feature type="region of interest" description="Disordered" evidence="1">
    <location>
        <begin position="173"/>
        <end position="196"/>
    </location>
</feature>
<evidence type="ECO:0000313" key="2">
    <source>
        <dbReference type="EMBL" id="KAH7280369.1"/>
    </source>
</evidence>
<evidence type="ECO:0000256" key="1">
    <source>
        <dbReference type="SAM" id="MobiDB-lite"/>
    </source>
</evidence>
<feature type="compositionally biased region" description="Basic residues" evidence="1">
    <location>
        <begin position="271"/>
        <end position="281"/>
    </location>
</feature>
<feature type="region of interest" description="Disordered" evidence="1">
    <location>
        <begin position="630"/>
        <end position="678"/>
    </location>
</feature>
<feature type="compositionally biased region" description="Basic and acidic residues" evidence="1">
    <location>
        <begin position="293"/>
        <end position="306"/>
    </location>
</feature>
<proteinExistence type="predicted"/>
<organism evidence="2 3">
    <name type="scientific">Ceratopteris richardii</name>
    <name type="common">Triangle waterfern</name>
    <dbReference type="NCBI Taxonomy" id="49495"/>
    <lineage>
        <taxon>Eukaryota</taxon>
        <taxon>Viridiplantae</taxon>
        <taxon>Streptophyta</taxon>
        <taxon>Embryophyta</taxon>
        <taxon>Tracheophyta</taxon>
        <taxon>Polypodiopsida</taxon>
        <taxon>Polypodiidae</taxon>
        <taxon>Polypodiales</taxon>
        <taxon>Pteridineae</taxon>
        <taxon>Pteridaceae</taxon>
        <taxon>Parkerioideae</taxon>
        <taxon>Ceratopteris</taxon>
    </lineage>
</organism>
<feature type="compositionally biased region" description="Low complexity" evidence="1">
    <location>
        <begin position="635"/>
        <end position="650"/>
    </location>
</feature>
<feature type="region of interest" description="Disordered" evidence="1">
    <location>
        <begin position="265"/>
        <end position="310"/>
    </location>
</feature>
<dbReference type="AlphaFoldDB" id="A0A8T2Q9D3"/>
<comment type="caution">
    <text evidence="2">The sequence shown here is derived from an EMBL/GenBank/DDBJ whole genome shotgun (WGS) entry which is preliminary data.</text>
</comment>
<feature type="compositionally biased region" description="Polar residues" evidence="1">
    <location>
        <begin position="282"/>
        <end position="292"/>
    </location>
</feature>
<keyword evidence="3" id="KW-1185">Reference proteome</keyword>
<dbReference type="EMBL" id="CM035442">
    <property type="protein sequence ID" value="KAH7280369.1"/>
    <property type="molecule type" value="Genomic_DNA"/>
</dbReference>
<dbReference type="OrthoDB" id="1932885at2759"/>
<evidence type="ECO:0000313" key="3">
    <source>
        <dbReference type="Proteomes" id="UP000825935"/>
    </source>
</evidence>
<protein>
    <submittedName>
        <fullName evidence="2">Uncharacterized protein</fullName>
    </submittedName>
</protein>
<name>A0A8T2Q9D3_CERRI</name>
<feature type="compositionally biased region" description="Polar residues" evidence="1">
    <location>
        <begin position="7"/>
        <end position="21"/>
    </location>
</feature>
<dbReference type="Proteomes" id="UP000825935">
    <property type="component" value="Chromosome 37"/>
</dbReference>
<accession>A0A8T2Q9D3</accession>
<feature type="region of interest" description="Disordered" evidence="1">
    <location>
        <begin position="493"/>
        <end position="514"/>
    </location>
</feature>
<feature type="compositionally biased region" description="Polar residues" evidence="1">
    <location>
        <begin position="533"/>
        <end position="544"/>
    </location>
</feature>